<proteinExistence type="inferred from homology"/>
<organism evidence="5 6">
    <name type="scientific">Novosphingobium hassiacum</name>
    <dbReference type="NCBI Taxonomy" id="173676"/>
    <lineage>
        <taxon>Bacteria</taxon>
        <taxon>Pseudomonadati</taxon>
        <taxon>Pseudomonadota</taxon>
        <taxon>Alphaproteobacteria</taxon>
        <taxon>Sphingomonadales</taxon>
        <taxon>Sphingomonadaceae</taxon>
        <taxon>Novosphingobium</taxon>
    </lineage>
</organism>
<feature type="domain" description="GFO/IDH/MocA-like oxidoreductase" evidence="4">
    <location>
        <begin position="127"/>
        <end position="264"/>
    </location>
</feature>
<comment type="caution">
    <text evidence="5">The sequence shown here is derived from an EMBL/GenBank/DDBJ whole genome shotgun (WGS) entry which is preliminary data.</text>
</comment>
<dbReference type="SUPFAM" id="SSF51735">
    <property type="entry name" value="NAD(P)-binding Rossmann-fold domains"/>
    <property type="match status" value="1"/>
</dbReference>
<feature type="domain" description="Gfo/Idh/MocA-like oxidoreductase N-terminal" evidence="3">
    <location>
        <begin position="1"/>
        <end position="119"/>
    </location>
</feature>
<dbReference type="Pfam" id="PF01408">
    <property type="entry name" value="GFO_IDH_MocA"/>
    <property type="match status" value="1"/>
</dbReference>
<dbReference type="Pfam" id="PF22725">
    <property type="entry name" value="GFO_IDH_MocA_C3"/>
    <property type="match status" value="1"/>
</dbReference>
<evidence type="ECO:0000256" key="2">
    <source>
        <dbReference type="ARBA" id="ARBA00023002"/>
    </source>
</evidence>
<dbReference type="SUPFAM" id="SSF55347">
    <property type="entry name" value="Glyceraldehyde-3-phosphate dehydrogenase-like, C-terminal domain"/>
    <property type="match status" value="1"/>
</dbReference>
<name>A0A7W6EWK5_9SPHN</name>
<dbReference type="PANTHER" id="PTHR43708">
    <property type="entry name" value="CONSERVED EXPRESSED OXIDOREDUCTASE (EUROFUNG)"/>
    <property type="match status" value="1"/>
</dbReference>
<evidence type="ECO:0000259" key="3">
    <source>
        <dbReference type="Pfam" id="PF01408"/>
    </source>
</evidence>
<keyword evidence="6" id="KW-1185">Reference proteome</keyword>
<dbReference type="GO" id="GO:0000166">
    <property type="term" value="F:nucleotide binding"/>
    <property type="evidence" value="ECO:0007669"/>
    <property type="project" value="InterPro"/>
</dbReference>
<dbReference type="AlphaFoldDB" id="A0A7W6EWK5"/>
<dbReference type="PANTHER" id="PTHR43708:SF5">
    <property type="entry name" value="CONSERVED EXPRESSED OXIDOREDUCTASE (EUROFUNG)-RELATED"/>
    <property type="match status" value="1"/>
</dbReference>
<reference evidence="5 6" key="1">
    <citation type="submission" date="2020-08" db="EMBL/GenBank/DDBJ databases">
        <title>Genomic Encyclopedia of Type Strains, Phase IV (KMG-IV): sequencing the most valuable type-strain genomes for metagenomic binning, comparative biology and taxonomic classification.</title>
        <authorList>
            <person name="Goeker M."/>
        </authorList>
    </citation>
    <scope>NUCLEOTIDE SEQUENCE [LARGE SCALE GENOMIC DNA]</scope>
    <source>
        <strain evidence="5 6">DSM 14552</strain>
    </source>
</reference>
<dbReference type="InterPro" id="IPR000683">
    <property type="entry name" value="Gfo/Idh/MocA-like_OxRdtase_N"/>
</dbReference>
<dbReference type="Gene3D" id="3.30.360.10">
    <property type="entry name" value="Dihydrodipicolinate Reductase, domain 2"/>
    <property type="match status" value="1"/>
</dbReference>
<evidence type="ECO:0000313" key="6">
    <source>
        <dbReference type="Proteomes" id="UP000562395"/>
    </source>
</evidence>
<dbReference type="EMBL" id="JACICY010000004">
    <property type="protein sequence ID" value="MBB3860944.1"/>
    <property type="molecule type" value="Genomic_DNA"/>
</dbReference>
<dbReference type="Gene3D" id="3.40.50.720">
    <property type="entry name" value="NAD(P)-binding Rossmann-like Domain"/>
    <property type="match status" value="1"/>
</dbReference>
<comment type="similarity">
    <text evidence="1">Belongs to the Gfo/Idh/MocA family.</text>
</comment>
<keyword evidence="2" id="KW-0560">Oxidoreductase</keyword>
<protein>
    <submittedName>
        <fullName evidence="5">Putative dehydrogenase</fullName>
    </submittedName>
</protein>
<dbReference type="GO" id="GO:0016491">
    <property type="term" value="F:oxidoreductase activity"/>
    <property type="evidence" value="ECO:0007669"/>
    <property type="project" value="UniProtKB-KW"/>
</dbReference>
<dbReference type="InterPro" id="IPR051317">
    <property type="entry name" value="Gfo/Idh/MocA_oxidoreduct"/>
</dbReference>
<dbReference type="InterPro" id="IPR055170">
    <property type="entry name" value="GFO_IDH_MocA-like_dom"/>
</dbReference>
<evidence type="ECO:0000313" key="5">
    <source>
        <dbReference type="EMBL" id="MBB3860944.1"/>
    </source>
</evidence>
<dbReference type="Proteomes" id="UP000562395">
    <property type="component" value="Unassembled WGS sequence"/>
</dbReference>
<dbReference type="RefSeq" id="WP_183613183.1">
    <property type="nucleotide sequence ID" value="NZ_JACICY010000004.1"/>
</dbReference>
<evidence type="ECO:0000256" key="1">
    <source>
        <dbReference type="ARBA" id="ARBA00010928"/>
    </source>
</evidence>
<evidence type="ECO:0000259" key="4">
    <source>
        <dbReference type="Pfam" id="PF22725"/>
    </source>
</evidence>
<accession>A0A7W6EWK5</accession>
<gene>
    <name evidence="5" type="ORF">GGQ88_002213</name>
</gene>
<sequence length="363" mass="38192">MRVAVVGTGMFSRITALPGIALAKTAELGGVFDLAPEAARAAAEAYDTTCFDSLDALLASGPDLVYLSTPPSSHVVLLDRVIDAGRNVLCEKPMCSTTAEVETAQARAEARGLLHAVDHEWRYTSAYRTIRQMVQDGTLGTVRNVNVSVCVNYGVVEGWPPFYASFATMLAESGGVVPQLLSHFCDLFEFMFGGLAASGAALATMIPYKPLSPTDPTLAFVDGEDSCALSGFLPNGAPVAISASWVAAAPTGAQWTITGSKESVIYRTGGLLNGGKLGLVTSDFALRDVDQLPEYNPCVFGDGGNREYQHGLFAAEIEDIAAALASGRTTGQFATFADEVAVRRNIEHWRSSGIRAASAALGP</sequence>
<dbReference type="InterPro" id="IPR036291">
    <property type="entry name" value="NAD(P)-bd_dom_sf"/>
</dbReference>